<protein>
    <submittedName>
        <fullName evidence="8">Dihydroxy-acid dehydratase</fullName>
        <ecNumber evidence="8">4.2.1.9</ecNumber>
    </submittedName>
</protein>
<dbReference type="Gene3D" id="3.50.30.80">
    <property type="entry name" value="IlvD/EDD C-terminal domain-like"/>
    <property type="match status" value="1"/>
</dbReference>
<feature type="domain" description="Dihydroxy-acid/6-phosphogluconate dehydratase N-terminal" evidence="6">
    <location>
        <begin position="1"/>
        <end position="68"/>
    </location>
</feature>
<keyword evidence="5 8" id="KW-0456">Lyase</keyword>
<evidence type="ECO:0000259" key="6">
    <source>
        <dbReference type="Pfam" id="PF00920"/>
    </source>
</evidence>
<dbReference type="PROSITE" id="PS00887">
    <property type="entry name" value="ILVD_EDD_2"/>
    <property type="match status" value="1"/>
</dbReference>
<evidence type="ECO:0000256" key="4">
    <source>
        <dbReference type="ARBA" id="ARBA00023014"/>
    </source>
</evidence>
<feature type="non-terminal residue" evidence="8">
    <location>
        <position position="1"/>
    </location>
</feature>
<dbReference type="GO" id="GO:0005829">
    <property type="term" value="C:cytosol"/>
    <property type="evidence" value="ECO:0007669"/>
    <property type="project" value="TreeGrafter"/>
</dbReference>
<organism evidence="8 9">
    <name type="scientific">candidate division KD3-62 bacterium DG_56</name>
    <dbReference type="NCBI Taxonomy" id="1704032"/>
    <lineage>
        <taxon>Bacteria</taxon>
        <taxon>candidate division KD3-62</taxon>
    </lineage>
</organism>
<dbReference type="SUPFAM" id="SSF52016">
    <property type="entry name" value="LeuD/IlvD-like"/>
    <property type="match status" value="1"/>
</dbReference>
<dbReference type="InterPro" id="IPR042096">
    <property type="entry name" value="Dihydro-acid_dehy_C"/>
</dbReference>
<dbReference type="InterPro" id="IPR000581">
    <property type="entry name" value="ILV_EDD_N"/>
</dbReference>
<dbReference type="EC" id="4.2.1.9" evidence="8"/>
<accession>A0A0S7XPN6</accession>
<keyword evidence="2" id="KW-0479">Metal-binding</keyword>
<gene>
    <name evidence="8" type="ORF">AMK68_02570</name>
</gene>
<dbReference type="Pfam" id="PF00920">
    <property type="entry name" value="ILVD_EDD_N"/>
    <property type="match status" value="1"/>
</dbReference>
<comment type="caution">
    <text evidence="8">The sequence shown here is derived from an EMBL/GenBank/DDBJ whole genome shotgun (WGS) entry which is preliminary data.</text>
</comment>
<evidence type="ECO:0000256" key="3">
    <source>
        <dbReference type="ARBA" id="ARBA00023004"/>
    </source>
</evidence>
<dbReference type="FunFam" id="3.50.30.80:FF:000001">
    <property type="entry name" value="Dihydroxy-acid dehydratase"/>
    <property type="match status" value="1"/>
</dbReference>
<dbReference type="PATRIC" id="fig|1704032.3.peg.308"/>
<feature type="domain" description="Dihydroxy-acid/6-phosphogluconate dehydratase C-terminal" evidence="7">
    <location>
        <begin position="79"/>
        <end position="270"/>
    </location>
</feature>
<dbReference type="GO" id="GO:0046872">
    <property type="term" value="F:metal ion binding"/>
    <property type="evidence" value="ECO:0007669"/>
    <property type="project" value="UniProtKB-KW"/>
</dbReference>
<comment type="similarity">
    <text evidence="1">Belongs to the IlvD/Edd family.</text>
</comment>
<evidence type="ECO:0000256" key="2">
    <source>
        <dbReference type="ARBA" id="ARBA00022723"/>
    </source>
</evidence>
<name>A0A0S7XPN6_9BACT</name>
<evidence type="ECO:0000313" key="9">
    <source>
        <dbReference type="Proteomes" id="UP000052020"/>
    </source>
</evidence>
<dbReference type="PANTHER" id="PTHR43661">
    <property type="entry name" value="D-XYLONATE DEHYDRATASE"/>
    <property type="match status" value="1"/>
</dbReference>
<dbReference type="InterPro" id="IPR056740">
    <property type="entry name" value="ILV_EDD_C"/>
</dbReference>
<evidence type="ECO:0000256" key="5">
    <source>
        <dbReference type="ARBA" id="ARBA00023239"/>
    </source>
</evidence>
<dbReference type="PANTHER" id="PTHR43661:SF3">
    <property type="entry name" value="D-XYLONATE DEHYDRATASE YAGF-RELATED"/>
    <property type="match status" value="1"/>
</dbReference>
<dbReference type="InterPro" id="IPR037237">
    <property type="entry name" value="IlvD/EDD_N"/>
</dbReference>
<dbReference type="Pfam" id="PF24877">
    <property type="entry name" value="ILV_EDD_C"/>
    <property type="match status" value="1"/>
</dbReference>
<evidence type="ECO:0000256" key="1">
    <source>
        <dbReference type="ARBA" id="ARBA00006486"/>
    </source>
</evidence>
<evidence type="ECO:0000259" key="7">
    <source>
        <dbReference type="Pfam" id="PF24877"/>
    </source>
</evidence>
<evidence type="ECO:0000313" key="8">
    <source>
        <dbReference type="EMBL" id="KPJ64025.1"/>
    </source>
</evidence>
<keyword evidence="4" id="KW-0411">Iron-sulfur</keyword>
<reference evidence="8 9" key="1">
    <citation type="journal article" date="2015" name="Microbiome">
        <title>Genomic resolution of linkages in carbon, nitrogen, and sulfur cycling among widespread estuary sediment bacteria.</title>
        <authorList>
            <person name="Baker B.J."/>
            <person name="Lazar C.S."/>
            <person name="Teske A.P."/>
            <person name="Dick G.J."/>
        </authorList>
    </citation>
    <scope>NUCLEOTIDE SEQUENCE [LARGE SCALE GENOMIC DNA]</scope>
    <source>
        <strain evidence="8">DG_56</strain>
    </source>
</reference>
<dbReference type="SUPFAM" id="SSF143975">
    <property type="entry name" value="IlvD/EDD N-terminal domain-like"/>
    <property type="match status" value="1"/>
</dbReference>
<dbReference type="GO" id="GO:0051536">
    <property type="term" value="F:iron-sulfur cluster binding"/>
    <property type="evidence" value="ECO:0007669"/>
    <property type="project" value="UniProtKB-KW"/>
</dbReference>
<dbReference type="GO" id="GO:0004160">
    <property type="term" value="F:dihydroxy-acid dehydratase activity"/>
    <property type="evidence" value="ECO:0007669"/>
    <property type="project" value="UniProtKB-EC"/>
</dbReference>
<dbReference type="EMBL" id="LIZY01000048">
    <property type="protein sequence ID" value="KPJ64025.1"/>
    <property type="molecule type" value="Genomic_DNA"/>
</dbReference>
<dbReference type="AlphaFoldDB" id="A0A0S7XPN6"/>
<dbReference type="InterPro" id="IPR020558">
    <property type="entry name" value="DiOHA_6PGluconate_deHydtase_CS"/>
</dbReference>
<proteinExistence type="inferred from homology"/>
<dbReference type="Proteomes" id="UP000052020">
    <property type="component" value="Unassembled WGS sequence"/>
</dbReference>
<keyword evidence="3" id="KW-0408">Iron</keyword>
<sequence>IAHEAGVEMSLDWFDELGRVTPHIADLLPWGRNHMEDLDLAGGIPGVLSVLKGLIESSPTVSGRNVSELAAAGEVYDDEVIRSRDRAYHAEGGIAVLRGSLAPEGAVIKQSAVSDKMRRFRGRARVFDAEESATEAILGGEIKAGDVVVIRYEGPHGGPGMREMLYPTSFIFGMGLQDDVALITDGRFSGATMGMSIGHVCPEATTGGPIALVAGGDEIEIDVDARRVDLNVDAAELERRRSAWHPPEPKVTTGYLARYAKLVGSASAGAVLEQGPRR</sequence>